<keyword evidence="8" id="KW-1185">Reference proteome</keyword>
<dbReference type="InterPro" id="IPR002142">
    <property type="entry name" value="Peptidase_S49"/>
</dbReference>
<sequence length="335" mass="36204">METCPLIENLESKPKASLFNRLLGGVGKFALSIIKTVLIIIVVVGVFRALFGQDGMVLERVLREGSSSRRFAVVRLNGIISTQTLNSFTRHLERAVNDPSIKGVILSVTSPGGTVAASDRVHHEIMRFKSRTGKPMVAFMQGIAASGGYYASVACDSIIAEPTAITGSIGVVMQSFNVQNLFSEKLGVEAITIKSGEKKDWPSMFNEFTDEQAAYLQEKLVGPAYDRFVMLVNQGRPGLTLEQVTSLADGSIYHAEEAMAGGLIDRIGYLDDAITLLGEFAGVANPETVEYAEDFGFGGSLMSQFKGVSSLGSKLSRETLNELTSPQILYLWTGQ</sequence>
<proteinExistence type="inferred from homology"/>
<gene>
    <name evidence="7" type="primary">sppA</name>
    <name evidence="7" type="ORF">SMSP2_01204</name>
</gene>
<reference evidence="8" key="1">
    <citation type="submission" date="2017-02" db="EMBL/GenBank/DDBJ databases">
        <title>Comparative genomics and description of representatives of a novel lineage of planctomycetes thriving in anoxic sediments.</title>
        <authorList>
            <person name="Spring S."/>
            <person name="Bunk B."/>
            <person name="Sproer C."/>
        </authorList>
    </citation>
    <scope>NUCLEOTIDE SEQUENCE [LARGE SCALE GENOMIC DNA]</scope>
    <source>
        <strain evidence="8">SM-Chi-D1</strain>
    </source>
</reference>
<dbReference type="STRING" id="1851148.SMSP2_01204"/>
<evidence type="ECO:0000313" key="8">
    <source>
        <dbReference type="Proteomes" id="UP000188181"/>
    </source>
</evidence>
<dbReference type="SUPFAM" id="SSF52096">
    <property type="entry name" value="ClpP/crotonase"/>
    <property type="match status" value="1"/>
</dbReference>
<keyword evidence="5" id="KW-0812">Transmembrane</keyword>
<feature type="transmembrane region" description="Helical" evidence="5">
    <location>
        <begin position="29"/>
        <end position="51"/>
    </location>
</feature>
<dbReference type="PANTHER" id="PTHR42987:SF4">
    <property type="entry name" value="PROTEASE SOHB-RELATED"/>
    <property type="match status" value="1"/>
</dbReference>
<dbReference type="Gene3D" id="3.90.226.10">
    <property type="entry name" value="2-enoyl-CoA Hydratase, Chain A, domain 1"/>
    <property type="match status" value="1"/>
</dbReference>
<keyword evidence="4" id="KW-0720">Serine protease</keyword>
<dbReference type="InterPro" id="IPR029045">
    <property type="entry name" value="ClpP/crotonase-like_dom_sf"/>
</dbReference>
<dbReference type="AlphaFoldDB" id="A0A1Q2MF21"/>
<dbReference type="InterPro" id="IPR004635">
    <property type="entry name" value="Pept_S49_SppA"/>
</dbReference>
<dbReference type="CDD" id="cd07023">
    <property type="entry name" value="S49_Sppa_N_C"/>
    <property type="match status" value="1"/>
</dbReference>
<keyword evidence="2" id="KW-0645">Protease</keyword>
<evidence type="ECO:0000256" key="5">
    <source>
        <dbReference type="SAM" id="Phobius"/>
    </source>
</evidence>
<feature type="domain" description="Peptidase S49" evidence="6">
    <location>
        <begin position="131"/>
        <end position="282"/>
    </location>
</feature>
<name>A0A1Q2MF21_9BACT</name>
<evidence type="ECO:0000259" key="6">
    <source>
        <dbReference type="Pfam" id="PF01343"/>
    </source>
</evidence>
<keyword evidence="5" id="KW-1133">Transmembrane helix</keyword>
<keyword evidence="3 7" id="KW-0378">Hydrolase</keyword>
<dbReference type="EC" id="3.4.21.-" evidence="7"/>
<dbReference type="PANTHER" id="PTHR42987">
    <property type="entry name" value="PEPTIDASE S49"/>
    <property type="match status" value="1"/>
</dbReference>
<keyword evidence="5" id="KW-0472">Membrane</keyword>
<dbReference type="Gene3D" id="6.20.330.10">
    <property type="match status" value="1"/>
</dbReference>
<evidence type="ECO:0000256" key="2">
    <source>
        <dbReference type="ARBA" id="ARBA00022670"/>
    </source>
</evidence>
<evidence type="ECO:0000256" key="1">
    <source>
        <dbReference type="ARBA" id="ARBA00008683"/>
    </source>
</evidence>
<dbReference type="GO" id="GO:0008236">
    <property type="term" value="F:serine-type peptidase activity"/>
    <property type="evidence" value="ECO:0007669"/>
    <property type="project" value="UniProtKB-KW"/>
</dbReference>
<organism evidence="7 8">
    <name type="scientific">Limihaloglobus sulfuriphilus</name>
    <dbReference type="NCBI Taxonomy" id="1851148"/>
    <lineage>
        <taxon>Bacteria</taxon>
        <taxon>Pseudomonadati</taxon>
        <taxon>Planctomycetota</taxon>
        <taxon>Phycisphaerae</taxon>
        <taxon>Sedimentisphaerales</taxon>
        <taxon>Sedimentisphaeraceae</taxon>
        <taxon>Limihaloglobus</taxon>
    </lineage>
</organism>
<dbReference type="NCBIfam" id="TIGR00706">
    <property type="entry name" value="SppA_dom"/>
    <property type="match status" value="1"/>
</dbReference>
<dbReference type="Pfam" id="PF01343">
    <property type="entry name" value="Peptidase_S49"/>
    <property type="match status" value="1"/>
</dbReference>
<dbReference type="KEGG" id="pbas:SMSP2_01204"/>
<dbReference type="GO" id="GO:0006508">
    <property type="term" value="P:proteolysis"/>
    <property type="evidence" value="ECO:0007669"/>
    <property type="project" value="UniProtKB-KW"/>
</dbReference>
<accession>A0A1Q2MF21</accession>
<dbReference type="EMBL" id="CP019646">
    <property type="protein sequence ID" value="AQQ70842.1"/>
    <property type="molecule type" value="Genomic_DNA"/>
</dbReference>
<dbReference type="Proteomes" id="UP000188181">
    <property type="component" value="Chromosome"/>
</dbReference>
<evidence type="ECO:0000256" key="3">
    <source>
        <dbReference type="ARBA" id="ARBA00022801"/>
    </source>
</evidence>
<protein>
    <submittedName>
        <fullName evidence="7">Putative signal peptide peptidase SppA</fullName>
        <ecNumber evidence="7">3.4.21.-</ecNumber>
    </submittedName>
</protein>
<dbReference type="OrthoDB" id="9764363at2"/>
<dbReference type="RefSeq" id="WP_146683076.1">
    <property type="nucleotide sequence ID" value="NZ_CP019646.1"/>
</dbReference>
<evidence type="ECO:0000313" key="7">
    <source>
        <dbReference type="EMBL" id="AQQ70842.1"/>
    </source>
</evidence>
<comment type="similarity">
    <text evidence="1">Belongs to the peptidase S49 family.</text>
</comment>
<dbReference type="InterPro" id="IPR047272">
    <property type="entry name" value="S49_SppA_C"/>
</dbReference>
<evidence type="ECO:0000256" key="4">
    <source>
        <dbReference type="ARBA" id="ARBA00022825"/>
    </source>
</evidence>